<dbReference type="Gene3D" id="3.40.50.12780">
    <property type="entry name" value="N-terminal domain of ligase-like"/>
    <property type="match status" value="1"/>
</dbReference>
<evidence type="ECO:0000256" key="2">
    <source>
        <dbReference type="ARBA" id="ARBA00022598"/>
    </source>
</evidence>
<dbReference type="PANTHER" id="PTHR43201:SF5">
    <property type="entry name" value="MEDIUM-CHAIN ACYL-COA LIGASE ACSF2, MITOCHONDRIAL"/>
    <property type="match status" value="1"/>
</dbReference>
<sequence length="568" mass="60749">MGVESDTVSAQAVSLIRGPDLSTEPGLGPLTLPGFLREVTQRYGEREAVLARTADGDIRWTYSDLWERAVEVAMALRACGLGKDGRVGVLMTNRPEWIAAVFGTALAGGVAVALSTFSTRAELDFLLRESSVSVLLFERTVADKDFAAVLTALEPEIAVATPGALHSAEYPFLRGLAMIGEAAAGTAIDTWDAFLDRGRGTARELVEATAAAVRPSDTAVLFFSSGSTSTPKGILSAHAGVTIQMWRFQRLFGFGPADDVRCWAANGFFWSGNFAQALGSTLAAGGALVLQPTFEAAEALELMAARRVNFPVAWPHQWAQLEGAPNWDTVDLSAMRFVDFHTPIARHPTVSTKWFEPGRAYGCTETFTIATCFPADTPTEVHAGSSGIALPGMTIKIVDALTGTLTARGTRGEICVKGATLMLGYLGVRREETFDADGYFHTGDGGYLDEIGRLYWEGRLTDIIKTGGANVSPLEVDAALNDHPGVKVTRTVGVAHPTLGEVVVACIVPHDGASPLAEEIRGFLRDRLASYKVPRHVLFFDDADIALTGSAKIKSSDLRELAEARLRS</sequence>
<dbReference type="InterPro" id="IPR045851">
    <property type="entry name" value="AMP-bd_C_sf"/>
</dbReference>
<dbReference type="PROSITE" id="PS00455">
    <property type="entry name" value="AMP_BINDING"/>
    <property type="match status" value="1"/>
</dbReference>
<dbReference type="EMBL" id="PJMW01000002">
    <property type="protein sequence ID" value="PKV82193.1"/>
    <property type="molecule type" value="Genomic_DNA"/>
</dbReference>
<evidence type="ECO:0000313" key="6">
    <source>
        <dbReference type="Proteomes" id="UP000233766"/>
    </source>
</evidence>
<gene>
    <name evidence="5" type="ORF">ATK86_6679</name>
</gene>
<dbReference type="Pfam" id="PF00501">
    <property type="entry name" value="AMP-binding"/>
    <property type="match status" value="1"/>
</dbReference>
<dbReference type="InterPro" id="IPR020845">
    <property type="entry name" value="AMP-binding_CS"/>
</dbReference>
<evidence type="ECO:0000259" key="3">
    <source>
        <dbReference type="Pfam" id="PF00501"/>
    </source>
</evidence>
<dbReference type="InterPro" id="IPR000873">
    <property type="entry name" value="AMP-dep_synth/lig_dom"/>
</dbReference>
<feature type="domain" description="AMP-dependent synthetase/ligase" evidence="3">
    <location>
        <begin position="37"/>
        <end position="426"/>
    </location>
</feature>
<dbReference type="Gene3D" id="3.30.300.30">
    <property type="match status" value="1"/>
</dbReference>
<evidence type="ECO:0000313" key="5">
    <source>
        <dbReference type="EMBL" id="PKV82193.1"/>
    </source>
</evidence>
<dbReference type="InterPro" id="IPR025110">
    <property type="entry name" value="AMP-bd_C"/>
</dbReference>
<dbReference type="Pfam" id="PF13193">
    <property type="entry name" value="AMP-binding_C"/>
    <property type="match status" value="1"/>
</dbReference>
<proteinExistence type="inferred from homology"/>
<accession>A0A2N3VKQ6</accession>
<dbReference type="GO" id="GO:0006631">
    <property type="term" value="P:fatty acid metabolic process"/>
    <property type="evidence" value="ECO:0007669"/>
    <property type="project" value="TreeGrafter"/>
</dbReference>
<keyword evidence="6" id="KW-1185">Reference proteome</keyword>
<keyword evidence="2 5" id="KW-0436">Ligase</keyword>
<dbReference type="AlphaFoldDB" id="A0A2N3VKQ6"/>
<dbReference type="GO" id="GO:0031956">
    <property type="term" value="F:medium-chain fatty acid-CoA ligase activity"/>
    <property type="evidence" value="ECO:0007669"/>
    <property type="project" value="TreeGrafter"/>
</dbReference>
<dbReference type="InterPro" id="IPR042099">
    <property type="entry name" value="ANL_N_sf"/>
</dbReference>
<evidence type="ECO:0000256" key="1">
    <source>
        <dbReference type="ARBA" id="ARBA00006432"/>
    </source>
</evidence>
<protein>
    <submittedName>
        <fullName evidence="5">Acyl-CoA synthetase (AMP-forming)/AMP-acid ligase II</fullName>
    </submittedName>
</protein>
<name>A0A2N3VKQ6_9NOCA</name>
<comment type="caution">
    <text evidence="5">The sequence shown here is derived from an EMBL/GenBank/DDBJ whole genome shotgun (WGS) entry which is preliminary data.</text>
</comment>
<dbReference type="SUPFAM" id="SSF56801">
    <property type="entry name" value="Acetyl-CoA synthetase-like"/>
    <property type="match status" value="1"/>
</dbReference>
<dbReference type="OrthoDB" id="9803968at2"/>
<reference evidence="5 6" key="1">
    <citation type="submission" date="2017-12" db="EMBL/GenBank/DDBJ databases">
        <title>Sequencing the genomes of 1000 Actinobacteria strains.</title>
        <authorList>
            <person name="Klenk H.-P."/>
        </authorList>
    </citation>
    <scope>NUCLEOTIDE SEQUENCE [LARGE SCALE GENOMIC DNA]</scope>
    <source>
        <strain evidence="5 6">DSM 44489</strain>
    </source>
</reference>
<dbReference type="Proteomes" id="UP000233766">
    <property type="component" value="Unassembled WGS sequence"/>
</dbReference>
<organism evidence="5 6">
    <name type="scientific">Nocardia fluminea</name>
    <dbReference type="NCBI Taxonomy" id="134984"/>
    <lineage>
        <taxon>Bacteria</taxon>
        <taxon>Bacillati</taxon>
        <taxon>Actinomycetota</taxon>
        <taxon>Actinomycetes</taxon>
        <taxon>Mycobacteriales</taxon>
        <taxon>Nocardiaceae</taxon>
        <taxon>Nocardia</taxon>
    </lineage>
</organism>
<evidence type="ECO:0000259" key="4">
    <source>
        <dbReference type="Pfam" id="PF13193"/>
    </source>
</evidence>
<comment type="similarity">
    <text evidence="1">Belongs to the ATP-dependent AMP-binding enzyme family.</text>
</comment>
<feature type="domain" description="AMP-binding enzyme C-terminal" evidence="4">
    <location>
        <begin position="475"/>
        <end position="552"/>
    </location>
</feature>
<dbReference type="PANTHER" id="PTHR43201">
    <property type="entry name" value="ACYL-COA SYNTHETASE"/>
    <property type="match status" value="1"/>
</dbReference>
<dbReference type="CDD" id="cd04433">
    <property type="entry name" value="AFD_class_I"/>
    <property type="match status" value="1"/>
</dbReference>